<dbReference type="InterPro" id="IPR047678">
    <property type="entry name" value="YjiM-like"/>
</dbReference>
<evidence type="ECO:0000256" key="2">
    <source>
        <dbReference type="ARBA" id="ARBA00005806"/>
    </source>
</evidence>
<dbReference type="Gene3D" id="3.40.50.11890">
    <property type="match status" value="1"/>
</dbReference>
<dbReference type="InterPro" id="IPR010327">
    <property type="entry name" value="FldB/FldC_alpha/beta"/>
</dbReference>
<keyword evidence="5" id="KW-1185">Reference proteome</keyword>
<sequence length="423" mass="47548">MADYEKMWEELGMNMELHDQLCQVLPVAFGDVYLSQENRPEGMGFWDFVVSGIHGIRPAELIEAQKNGQKVFGTFCVYVPDEVVIAAKGIVTGLCGGSQFWVPGGEKVLPKSTCPLIKASVGARLDKTCPFFRIADMYVGETTCDGKKKAWEILGEDVPMHIMDVPQMKREKDIVKWAGEIEEFKKVVEDFTGNEINVENLNEAIKIVNNKRRALGRVFNCRKALKSPISGKDALLMMQIAFFDDPVRCAEMCNKLADELEKRIEDGVSVCPEGTKRILVTGTPLAIPNWKLHHIIETSGAIVVCEEMCTGTRYFENIVEEDLPTLEAQYMALARRYMKTNCACFTPNTARFDDILRMVDEYKVDGVIDVSLKFCNLYDTEGFLLERTLKEKGIPVLGIETDYTDADAEQLKTRIGAFIEMLG</sequence>
<comment type="caution">
    <text evidence="4">The sequence shown here is derived from an EMBL/GenBank/DDBJ whole genome shotgun (WGS) entry which is preliminary data.</text>
</comment>
<dbReference type="PANTHER" id="PTHR30548">
    <property type="entry name" value="2-HYDROXYGLUTARYL-COA DEHYDRATASE, D-COMPONENT-RELATED"/>
    <property type="match status" value="1"/>
</dbReference>
<comment type="cofactor">
    <cofactor evidence="1">
        <name>[4Fe-4S] cluster</name>
        <dbReference type="ChEBI" id="CHEBI:49883"/>
    </cofactor>
</comment>
<dbReference type="Proteomes" id="UP000604730">
    <property type="component" value="Unassembled WGS sequence"/>
</dbReference>
<dbReference type="Gene3D" id="1.20.1270.370">
    <property type="match status" value="1"/>
</dbReference>
<evidence type="ECO:0000313" key="5">
    <source>
        <dbReference type="Proteomes" id="UP000604730"/>
    </source>
</evidence>
<evidence type="ECO:0000256" key="3">
    <source>
        <dbReference type="ARBA" id="ARBA00023014"/>
    </source>
</evidence>
<accession>A0ABS1IXA9</accession>
<comment type="similarity">
    <text evidence="2">Belongs to the FldB/FldC dehydratase alpha/beta subunit family.</text>
</comment>
<protein>
    <submittedName>
        <fullName evidence="4">2-hydroxyacyl-CoA dehydratase</fullName>
    </submittedName>
</protein>
<gene>
    <name evidence="4" type="ORF">JJN12_01900</name>
</gene>
<organism evidence="4 5">
    <name type="scientific">Catonella massiliensis</name>
    <dbReference type="NCBI Taxonomy" id="2799636"/>
    <lineage>
        <taxon>Bacteria</taxon>
        <taxon>Bacillati</taxon>
        <taxon>Bacillota</taxon>
        <taxon>Clostridia</taxon>
        <taxon>Lachnospirales</taxon>
        <taxon>Lachnospiraceae</taxon>
        <taxon>Catonella</taxon>
    </lineage>
</organism>
<evidence type="ECO:0000313" key="4">
    <source>
        <dbReference type="EMBL" id="MBK5896540.1"/>
    </source>
</evidence>
<proteinExistence type="inferred from homology"/>
<keyword evidence="3" id="KW-0408">Iron</keyword>
<dbReference type="Pfam" id="PF06050">
    <property type="entry name" value="HGD-D"/>
    <property type="match status" value="1"/>
</dbReference>
<dbReference type="RefSeq" id="WP_208428105.1">
    <property type="nucleotide sequence ID" value="NZ_JAEPRJ010000001.1"/>
</dbReference>
<name>A0ABS1IXA9_9FIRM</name>
<dbReference type="PANTHER" id="PTHR30548:SF1">
    <property type="entry name" value="DEHYDRATASE SUBUNIT MJ0007-RELATED"/>
    <property type="match status" value="1"/>
</dbReference>
<keyword evidence="3" id="KW-0479">Metal-binding</keyword>
<dbReference type="EMBL" id="JAEPRJ010000001">
    <property type="protein sequence ID" value="MBK5896540.1"/>
    <property type="molecule type" value="Genomic_DNA"/>
</dbReference>
<evidence type="ECO:0000256" key="1">
    <source>
        <dbReference type="ARBA" id="ARBA00001966"/>
    </source>
</evidence>
<reference evidence="4 5" key="1">
    <citation type="submission" date="2021-01" db="EMBL/GenBank/DDBJ databases">
        <title>Isolation and description of Catonella massiliensis sp. nov., a novel Catonella species, isolated from a stable periodontitis subject.</title>
        <authorList>
            <person name="Antezack A."/>
            <person name="Boxberger M."/>
            <person name="La Scola B."/>
            <person name="Monnet-Corti V."/>
        </authorList>
    </citation>
    <scope>NUCLEOTIDE SEQUENCE [LARGE SCALE GENOMIC DNA]</scope>
    <source>
        <strain evidence="4 5">Marseille-Q4567</strain>
    </source>
</reference>
<keyword evidence="3" id="KW-0411">Iron-sulfur</keyword>
<dbReference type="Gene3D" id="3.40.50.11900">
    <property type="match status" value="1"/>
</dbReference>
<dbReference type="NCBIfam" id="NF040772">
    <property type="entry name" value="double_cubane"/>
    <property type="match status" value="1"/>
</dbReference>